<dbReference type="EMBL" id="SMKI01000231">
    <property type="protein sequence ID" value="TDC72754.1"/>
    <property type="molecule type" value="Genomic_DNA"/>
</dbReference>
<dbReference type="AlphaFoldDB" id="A0A4R4TB69"/>
<sequence>MLTAGPAHADVDDTPKFKLNGNGGNPVWRRTLHQPYWAMQSFAFDSVNSQIYFAQHKVGGDNGDLWLSRTDLSGTVLSTMAIHGFGHGSSMGVESAGVGTPPFIWIESHSVNDAGTRIARFRWSDGAELNTSSPTIQNRTPTVSTFAHSPRPAFDPHYGRMLFRYHSGSGSRPWRLALFSQADAVAGRLGDGTRLTERAIPTNQELGLTDADLFQGITACGRYAYLLFGGTNRSSYLVTLDMNATADSYVEKYLTSAGESLGGREAQGIAIWRVNGAPRLAFGYSSRDTSTTPDSFEASVFYKSEFL</sequence>
<evidence type="ECO:0000259" key="1">
    <source>
        <dbReference type="Pfam" id="PF21311"/>
    </source>
</evidence>
<comment type="caution">
    <text evidence="2">The sequence shown here is derived from an EMBL/GenBank/DDBJ whole genome shotgun (WGS) entry which is preliminary data.</text>
</comment>
<accession>A0A4R4TB69</accession>
<reference evidence="2 3" key="1">
    <citation type="submission" date="2019-03" db="EMBL/GenBank/DDBJ databases">
        <title>Draft genome sequences of novel Actinobacteria.</title>
        <authorList>
            <person name="Sahin N."/>
            <person name="Ay H."/>
            <person name="Saygin H."/>
        </authorList>
    </citation>
    <scope>NUCLEOTIDE SEQUENCE [LARGE SCALE GENOMIC DNA]</scope>
    <source>
        <strain evidence="2 3">DSM 41900</strain>
    </source>
</reference>
<proteinExistence type="predicted"/>
<feature type="domain" description="P68 RBP/TagC-like beta-propeller" evidence="1">
    <location>
        <begin position="39"/>
        <end position="244"/>
    </location>
</feature>
<organism evidence="2 3">
    <name type="scientific">Streptomyces hainanensis</name>
    <dbReference type="NCBI Taxonomy" id="402648"/>
    <lineage>
        <taxon>Bacteria</taxon>
        <taxon>Bacillati</taxon>
        <taxon>Actinomycetota</taxon>
        <taxon>Actinomycetes</taxon>
        <taxon>Kitasatosporales</taxon>
        <taxon>Streptomycetaceae</taxon>
        <taxon>Streptomyces</taxon>
    </lineage>
</organism>
<protein>
    <recommendedName>
        <fullName evidence="1">P68 RBP/TagC-like beta-propeller domain-containing protein</fullName>
    </recommendedName>
</protein>
<dbReference type="Pfam" id="PF21311">
    <property type="entry name" value="Phage_RBD_prop"/>
    <property type="match status" value="1"/>
</dbReference>
<evidence type="ECO:0000313" key="3">
    <source>
        <dbReference type="Proteomes" id="UP000295345"/>
    </source>
</evidence>
<dbReference type="InterPro" id="IPR048799">
    <property type="entry name" value="P68_RBP_TagC-like_beta-prop"/>
</dbReference>
<gene>
    <name evidence="2" type="ORF">E1283_20905</name>
</gene>
<name>A0A4R4TB69_9ACTN</name>
<dbReference type="Proteomes" id="UP000295345">
    <property type="component" value="Unassembled WGS sequence"/>
</dbReference>
<keyword evidence="3" id="KW-1185">Reference proteome</keyword>
<evidence type="ECO:0000313" key="2">
    <source>
        <dbReference type="EMBL" id="TDC72754.1"/>
    </source>
</evidence>
<dbReference type="OrthoDB" id="3968810at2"/>